<dbReference type="CDD" id="cd00086">
    <property type="entry name" value="homeodomain"/>
    <property type="match status" value="1"/>
</dbReference>
<name>A0A5A7QX12_STRAF</name>
<feature type="DNA-binding region" description="Homeobox" evidence="10">
    <location>
        <begin position="19"/>
        <end position="82"/>
    </location>
</feature>
<proteinExistence type="inferred from homology"/>
<accession>A0A5A7QX12</accession>
<evidence type="ECO:0000256" key="7">
    <source>
        <dbReference type="ARBA" id="ARBA00023155"/>
    </source>
</evidence>
<comment type="subcellular location">
    <subcellularLocation>
        <location evidence="1 10 11">Nucleus</location>
    </subcellularLocation>
</comment>
<keyword evidence="4" id="KW-0805">Transcription regulation</keyword>
<dbReference type="SUPFAM" id="SSF55961">
    <property type="entry name" value="Bet v1-like"/>
    <property type="match status" value="1"/>
</dbReference>
<dbReference type="Pfam" id="PF08670">
    <property type="entry name" value="MEKHLA"/>
    <property type="match status" value="1"/>
</dbReference>
<dbReference type="GO" id="GO:0003677">
    <property type="term" value="F:DNA binding"/>
    <property type="evidence" value="ECO:0007669"/>
    <property type="project" value="UniProtKB-UniRule"/>
</dbReference>
<reference evidence="16" key="1">
    <citation type="journal article" date="2019" name="Curr. Biol.">
        <title>Genome Sequence of Striga asiatica Provides Insight into the Evolution of Plant Parasitism.</title>
        <authorList>
            <person name="Yoshida S."/>
            <person name="Kim S."/>
            <person name="Wafula E.K."/>
            <person name="Tanskanen J."/>
            <person name="Kim Y.M."/>
            <person name="Honaas L."/>
            <person name="Yang Z."/>
            <person name="Spallek T."/>
            <person name="Conn C.E."/>
            <person name="Ichihashi Y."/>
            <person name="Cheong K."/>
            <person name="Cui S."/>
            <person name="Der J.P."/>
            <person name="Gundlach H."/>
            <person name="Jiao Y."/>
            <person name="Hori C."/>
            <person name="Ishida J.K."/>
            <person name="Kasahara H."/>
            <person name="Kiba T."/>
            <person name="Kim M.S."/>
            <person name="Koo N."/>
            <person name="Laohavisit A."/>
            <person name="Lee Y.H."/>
            <person name="Lumba S."/>
            <person name="McCourt P."/>
            <person name="Mortimer J.C."/>
            <person name="Mutuku J.M."/>
            <person name="Nomura T."/>
            <person name="Sasaki-Sekimoto Y."/>
            <person name="Seto Y."/>
            <person name="Wang Y."/>
            <person name="Wakatake T."/>
            <person name="Sakakibara H."/>
            <person name="Demura T."/>
            <person name="Yamaguchi S."/>
            <person name="Yoneyama K."/>
            <person name="Manabe R.I."/>
            <person name="Nelson D.C."/>
            <person name="Schulman A.H."/>
            <person name="Timko M.P."/>
            <person name="dePamphilis C.W."/>
            <person name="Choi D."/>
            <person name="Shirasu K."/>
        </authorList>
    </citation>
    <scope>NUCLEOTIDE SEQUENCE [LARGE SCALE GENOMIC DNA]</scope>
    <source>
        <strain evidence="16">cv. UVA1</strain>
    </source>
</reference>
<dbReference type="InterPro" id="IPR009057">
    <property type="entry name" value="Homeodomain-like_sf"/>
</dbReference>
<dbReference type="CDD" id="cd14686">
    <property type="entry name" value="bZIP"/>
    <property type="match status" value="1"/>
</dbReference>
<dbReference type="Pfam" id="PF01852">
    <property type="entry name" value="START"/>
    <property type="match status" value="1"/>
</dbReference>
<evidence type="ECO:0000259" key="13">
    <source>
        <dbReference type="PROSITE" id="PS50071"/>
    </source>
</evidence>
<keyword evidence="7 10" id="KW-0371">Homeobox</keyword>
<keyword evidence="9 10" id="KW-0539">Nucleus</keyword>
<dbReference type="Pfam" id="PF00046">
    <property type="entry name" value="Homeodomain"/>
    <property type="match status" value="1"/>
</dbReference>
<feature type="domain" description="Homeobox" evidence="13">
    <location>
        <begin position="17"/>
        <end position="81"/>
    </location>
</feature>
<dbReference type="GO" id="GO:0005634">
    <property type="term" value="C:nucleus"/>
    <property type="evidence" value="ECO:0007669"/>
    <property type="project" value="UniProtKB-SubCell"/>
</dbReference>
<evidence type="ECO:0000256" key="3">
    <source>
        <dbReference type="ARBA" id="ARBA00022782"/>
    </source>
</evidence>
<dbReference type="PANTHER" id="PTHR45950:SF10">
    <property type="entry name" value="HOMEOBOX-LEUCINE ZIPPER PROTEIN REVOLUTA"/>
    <property type="match status" value="1"/>
</dbReference>
<dbReference type="InterPro" id="IPR013978">
    <property type="entry name" value="MEKHLA"/>
</dbReference>
<dbReference type="GO" id="GO:0008289">
    <property type="term" value="F:lipid binding"/>
    <property type="evidence" value="ECO:0007669"/>
    <property type="project" value="InterPro"/>
</dbReference>
<dbReference type="Gene3D" id="1.10.10.60">
    <property type="entry name" value="Homeodomain-like"/>
    <property type="match status" value="1"/>
</dbReference>
<dbReference type="SMART" id="SM00234">
    <property type="entry name" value="START"/>
    <property type="match status" value="1"/>
</dbReference>
<evidence type="ECO:0000259" key="14">
    <source>
        <dbReference type="PROSITE" id="PS50848"/>
    </source>
</evidence>
<comment type="similarity">
    <text evidence="2">Belongs to the HD-ZIP homeobox family. Class III subfamily.</text>
</comment>
<keyword evidence="6 10" id="KW-0238">DNA-binding</keyword>
<comment type="caution">
    <text evidence="15">The sequence shown here is derived from an EMBL/GenBank/DDBJ whole genome shotgun (WGS) entry which is preliminary data.</text>
</comment>
<keyword evidence="5 12" id="KW-0175">Coiled coil</keyword>
<dbReference type="AlphaFoldDB" id="A0A5A7QX12"/>
<dbReference type="EMBL" id="BKCP01008404">
    <property type="protein sequence ID" value="GER48937.1"/>
    <property type="molecule type" value="Genomic_DNA"/>
</dbReference>
<keyword evidence="8" id="KW-0804">Transcription</keyword>
<dbReference type="Proteomes" id="UP000325081">
    <property type="component" value="Unassembled WGS sequence"/>
</dbReference>
<protein>
    <submittedName>
        <fullName evidence="15">Homeobox leucine-zipper protein</fullName>
    </submittedName>
</protein>
<dbReference type="PROSITE" id="PS50071">
    <property type="entry name" value="HOMEOBOX_2"/>
    <property type="match status" value="1"/>
</dbReference>
<dbReference type="InterPro" id="IPR002913">
    <property type="entry name" value="START_lipid-bd_dom"/>
</dbReference>
<evidence type="ECO:0000256" key="10">
    <source>
        <dbReference type="PROSITE-ProRule" id="PRU00108"/>
    </source>
</evidence>
<feature type="domain" description="START" evidence="14">
    <location>
        <begin position="136"/>
        <end position="355"/>
    </location>
</feature>
<sequence>MAITEGSRRDKGVRIGGENAGRYVRYTEKQIEALDRGYAECPNPNRFQRAEIIREEPALRGLDNKQLKIWFQNRRSREKQKKESDDIMLENRRLTAANNLLRQENDELQQQLTSHITTFDLDHLLEEHHPEMSSTAADKNNSLFSLAAEIRKEFLSKAIGTAINWTLAPGLKLDSVGVYGTLYIPSTCDGVAARACASITFDPFKASSIIIFLEHAIYILYLEMTFEMLKDRPSWSRFCRGMDVVAEYPTNGGAIELIYTKYYAPTTMALARDFWTLRYSSVLDDGSLVVCEKSISDSDAGPSSPAALEFVRGRMLASGYMICPGKGGSTIHIVEHYDFEASSIPVVVRPLYESSELLGKKTIVPALLYIEHMANETSGIPRHSCYEDPALLRCFCLRLSRSFNDAINCFSEDGWTLMNANSSDDIIMSTKRTTNFGVYANCDSILCLKASLLLQNVFPASLVKLLAECRAAWMGFSFNDHIVASSPAPFAFQGIDISCVSEFSALFGQTNNKDEAVEIIRLDRADRQRNYYLGDFVHLQMINGMADNGFGACSELIFAPIDETSPNDASYLSCGFRIFLLGSDTASSGLPPSMLVLAFQFPYEAQNLDEIEAVAKLYVKHVISCVKMISEEVAYVGFVNPAEASSAIFSRETFSENLASMIHQSYRSSLGVDMIGLNLETPNSLSDQIQRHHYAILCFSSMSDTVCVYANRAALNMLQTTPGNLQMLTVERFFVDSNISLAPVFQTVMLQGYAFLPPGRFESAINRMVFYKQALVLQLQPPDGSFNGFALAFINLSFI</sequence>
<keyword evidence="16" id="KW-1185">Reference proteome</keyword>
<evidence type="ECO:0000256" key="6">
    <source>
        <dbReference type="ARBA" id="ARBA00023125"/>
    </source>
</evidence>
<dbReference type="GO" id="GO:0003700">
    <property type="term" value="F:DNA-binding transcription factor activity"/>
    <property type="evidence" value="ECO:0007669"/>
    <property type="project" value="InterPro"/>
</dbReference>
<dbReference type="Gene3D" id="3.30.530.20">
    <property type="match status" value="1"/>
</dbReference>
<evidence type="ECO:0000256" key="11">
    <source>
        <dbReference type="RuleBase" id="RU000682"/>
    </source>
</evidence>
<evidence type="ECO:0000256" key="2">
    <source>
        <dbReference type="ARBA" id="ARBA00010338"/>
    </source>
</evidence>
<dbReference type="InterPro" id="IPR044830">
    <property type="entry name" value="HD-Zip_III"/>
</dbReference>
<dbReference type="PANTHER" id="PTHR45950">
    <property type="entry name" value="HOMEOBOX-LEUCINE ZIPPER PROTEIN ATHB-14"/>
    <property type="match status" value="1"/>
</dbReference>
<keyword evidence="3" id="KW-0221">Differentiation</keyword>
<evidence type="ECO:0000256" key="9">
    <source>
        <dbReference type="ARBA" id="ARBA00023242"/>
    </source>
</evidence>
<evidence type="ECO:0000313" key="16">
    <source>
        <dbReference type="Proteomes" id="UP000325081"/>
    </source>
</evidence>
<evidence type="ECO:0000313" key="15">
    <source>
        <dbReference type="EMBL" id="GER48937.1"/>
    </source>
</evidence>
<gene>
    <name evidence="15" type="ORF">STAS_26146</name>
</gene>
<dbReference type="PROSITE" id="PS50848">
    <property type="entry name" value="START"/>
    <property type="match status" value="1"/>
</dbReference>
<dbReference type="SUPFAM" id="SSF46689">
    <property type="entry name" value="Homeodomain-like"/>
    <property type="match status" value="1"/>
</dbReference>
<dbReference type="InterPro" id="IPR001356">
    <property type="entry name" value="HD"/>
</dbReference>
<evidence type="ECO:0000256" key="8">
    <source>
        <dbReference type="ARBA" id="ARBA00023163"/>
    </source>
</evidence>
<dbReference type="OrthoDB" id="6159439at2759"/>
<evidence type="ECO:0000256" key="1">
    <source>
        <dbReference type="ARBA" id="ARBA00004123"/>
    </source>
</evidence>
<evidence type="ECO:0000256" key="12">
    <source>
        <dbReference type="SAM" id="Coils"/>
    </source>
</evidence>
<evidence type="ECO:0000256" key="5">
    <source>
        <dbReference type="ARBA" id="ARBA00023054"/>
    </source>
</evidence>
<dbReference type="SMART" id="SM00389">
    <property type="entry name" value="HOX"/>
    <property type="match status" value="1"/>
</dbReference>
<dbReference type="InterPro" id="IPR023393">
    <property type="entry name" value="START-like_dom_sf"/>
</dbReference>
<evidence type="ECO:0000256" key="4">
    <source>
        <dbReference type="ARBA" id="ARBA00023015"/>
    </source>
</evidence>
<feature type="coiled-coil region" evidence="12">
    <location>
        <begin position="91"/>
        <end position="118"/>
    </location>
</feature>
<dbReference type="GO" id="GO:0030154">
    <property type="term" value="P:cell differentiation"/>
    <property type="evidence" value="ECO:0007669"/>
    <property type="project" value="UniProtKB-KW"/>
</dbReference>
<organism evidence="15 16">
    <name type="scientific">Striga asiatica</name>
    <name type="common">Asiatic witchweed</name>
    <name type="synonym">Buchnera asiatica</name>
    <dbReference type="NCBI Taxonomy" id="4170"/>
    <lineage>
        <taxon>Eukaryota</taxon>
        <taxon>Viridiplantae</taxon>
        <taxon>Streptophyta</taxon>
        <taxon>Embryophyta</taxon>
        <taxon>Tracheophyta</taxon>
        <taxon>Spermatophyta</taxon>
        <taxon>Magnoliopsida</taxon>
        <taxon>eudicotyledons</taxon>
        <taxon>Gunneridae</taxon>
        <taxon>Pentapetalae</taxon>
        <taxon>asterids</taxon>
        <taxon>lamiids</taxon>
        <taxon>Lamiales</taxon>
        <taxon>Orobanchaceae</taxon>
        <taxon>Buchnereae</taxon>
        <taxon>Striga</taxon>
    </lineage>
</organism>